<dbReference type="OrthoDB" id="3562829at2759"/>
<evidence type="ECO:0000313" key="1">
    <source>
        <dbReference type="EMBL" id="PSS18300.1"/>
    </source>
</evidence>
<dbReference type="RefSeq" id="XP_024720652.1">
    <property type="nucleotide sequence ID" value="XM_024865715.1"/>
</dbReference>
<accession>A0A2T3B162</accession>
<protein>
    <submittedName>
        <fullName evidence="1">Uncharacterized protein</fullName>
    </submittedName>
</protein>
<dbReference type="EMBL" id="KZ679011">
    <property type="protein sequence ID" value="PSS18300.1"/>
    <property type="molecule type" value="Genomic_DNA"/>
</dbReference>
<dbReference type="AlphaFoldDB" id="A0A2T3B162"/>
<gene>
    <name evidence="1" type="ORF">M430DRAFT_27771</name>
</gene>
<reference evidence="1 2" key="1">
    <citation type="journal article" date="2018" name="New Phytol.">
        <title>Comparative genomics and transcriptomics depict ericoid mycorrhizal fungi as versatile saprotrophs and plant mutualists.</title>
        <authorList>
            <person name="Martino E."/>
            <person name="Morin E."/>
            <person name="Grelet G.A."/>
            <person name="Kuo A."/>
            <person name="Kohler A."/>
            <person name="Daghino S."/>
            <person name="Barry K.W."/>
            <person name="Cichocki N."/>
            <person name="Clum A."/>
            <person name="Dockter R.B."/>
            <person name="Hainaut M."/>
            <person name="Kuo R.C."/>
            <person name="LaButti K."/>
            <person name="Lindahl B.D."/>
            <person name="Lindquist E.A."/>
            <person name="Lipzen A."/>
            <person name="Khouja H.R."/>
            <person name="Magnuson J."/>
            <person name="Murat C."/>
            <person name="Ohm R.A."/>
            <person name="Singer S.W."/>
            <person name="Spatafora J.W."/>
            <person name="Wang M."/>
            <person name="Veneault-Fourrey C."/>
            <person name="Henrissat B."/>
            <person name="Grigoriev I.V."/>
            <person name="Martin F.M."/>
            <person name="Perotto S."/>
        </authorList>
    </citation>
    <scope>NUCLEOTIDE SEQUENCE [LARGE SCALE GENOMIC DNA]</scope>
    <source>
        <strain evidence="1 2">ATCC 22711</strain>
    </source>
</reference>
<evidence type="ECO:0000313" key="2">
    <source>
        <dbReference type="Proteomes" id="UP000241818"/>
    </source>
</evidence>
<keyword evidence="2" id="KW-1185">Reference proteome</keyword>
<dbReference type="InParanoid" id="A0A2T3B162"/>
<organism evidence="1 2">
    <name type="scientific">Amorphotheca resinae ATCC 22711</name>
    <dbReference type="NCBI Taxonomy" id="857342"/>
    <lineage>
        <taxon>Eukaryota</taxon>
        <taxon>Fungi</taxon>
        <taxon>Dikarya</taxon>
        <taxon>Ascomycota</taxon>
        <taxon>Pezizomycotina</taxon>
        <taxon>Leotiomycetes</taxon>
        <taxon>Helotiales</taxon>
        <taxon>Amorphothecaceae</taxon>
        <taxon>Amorphotheca</taxon>
    </lineage>
</organism>
<proteinExistence type="predicted"/>
<dbReference type="Proteomes" id="UP000241818">
    <property type="component" value="Unassembled WGS sequence"/>
</dbReference>
<sequence length="189" mass="21269">MSQPSYPPLAAATPCQMCERDAMRELHVREAAAHAYIQKLKNDLDRTTETLEQSRVTLTHCEAALVASWEQVQQERLGHVRCREELILELAFERERHKETTQLLDRVFKEATRSGEIADRLGERVAALEATERNSQTPRAMELLPNTSPNKNLQVHATATPNEKLKRTRFPGILQPGYQGGHPTPPGAA</sequence>
<name>A0A2T3B162_AMORE</name>
<dbReference type="GeneID" id="36573796"/>